<feature type="domain" description="DUS-like FMN-binding" evidence="6">
    <location>
        <begin position="17"/>
        <end position="304"/>
    </location>
</feature>
<keyword evidence="4" id="KW-0819">tRNA processing</keyword>
<dbReference type="GO" id="GO:0050660">
    <property type="term" value="F:flavin adenine dinucleotide binding"/>
    <property type="evidence" value="ECO:0007669"/>
    <property type="project" value="InterPro"/>
</dbReference>
<evidence type="ECO:0000256" key="2">
    <source>
        <dbReference type="ARBA" id="ARBA00022630"/>
    </source>
</evidence>
<accession>A0A5E8CL78</accession>
<keyword evidence="5" id="KW-0560">Oxidoreductase</keyword>
<dbReference type="InterPro" id="IPR013785">
    <property type="entry name" value="Aldolase_TIM"/>
</dbReference>
<evidence type="ECO:0000259" key="6">
    <source>
        <dbReference type="Pfam" id="PF01207"/>
    </source>
</evidence>
<reference evidence="7" key="1">
    <citation type="submission" date="2019-09" db="EMBL/GenBank/DDBJ databases">
        <authorList>
            <person name="Needham M D."/>
        </authorList>
    </citation>
    <scope>NUCLEOTIDE SEQUENCE</scope>
</reference>
<evidence type="ECO:0000256" key="1">
    <source>
        <dbReference type="ARBA" id="ARBA00001917"/>
    </source>
</evidence>
<dbReference type="GO" id="GO:0005737">
    <property type="term" value="C:cytoplasm"/>
    <property type="evidence" value="ECO:0007669"/>
    <property type="project" value="TreeGrafter"/>
</dbReference>
<gene>
    <name evidence="7" type="ORF">CPAV1605_1361</name>
</gene>
<organism evidence="7">
    <name type="scientific">seawater metagenome</name>
    <dbReference type="NCBI Taxonomy" id="1561972"/>
    <lineage>
        <taxon>unclassified sequences</taxon>
        <taxon>metagenomes</taxon>
        <taxon>ecological metagenomes</taxon>
    </lineage>
</organism>
<dbReference type="PROSITE" id="PS01136">
    <property type="entry name" value="UPF0034"/>
    <property type="match status" value="1"/>
</dbReference>
<name>A0A5E8CL78_9ZZZZ</name>
<evidence type="ECO:0000256" key="4">
    <source>
        <dbReference type="ARBA" id="ARBA00022694"/>
    </source>
</evidence>
<dbReference type="PANTHER" id="PTHR45936:SF1">
    <property type="entry name" value="TRNA-DIHYDROURIDINE(20) SYNTHASE [NAD(P)+]-LIKE"/>
    <property type="match status" value="1"/>
</dbReference>
<comment type="cofactor">
    <cofactor evidence="1">
        <name>FMN</name>
        <dbReference type="ChEBI" id="CHEBI:58210"/>
    </cofactor>
</comment>
<proteinExistence type="predicted"/>
<keyword evidence="2" id="KW-0285">Flavoprotein</keyword>
<evidence type="ECO:0000313" key="7">
    <source>
        <dbReference type="EMBL" id="VVU95609.1"/>
    </source>
</evidence>
<dbReference type="Gene3D" id="3.20.20.70">
    <property type="entry name" value="Aldolase class I"/>
    <property type="match status" value="1"/>
</dbReference>
<dbReference type="Pfam" id="PF01207">
    <property type="entry name" value="Dus"/>
    <property type="match status" value="1"/>
</dbReference>
<dbReference type="CDD" id="cd02801">
    <property type="entry name" value="DUS_like_FMN"/>
    <property type="match status" value="1"/>
</dbReference>
<evidence type="ECO:0000256" key="5">
    <source>
        <dbReference type="ARBA" id="ARBA00023002"/>
    </source>
</evidence>
<evidence type="ECO:0000256" key="3">
    <source>
        <dbReference type="ARBA" id="ARBA00022643"/>
    </source>
</evidence>
<dbReference type="GO" id="GO:0017150">
    <property type="term" value="F:tRNA dihydrouridine synthase activity"/>
    <property type="evidence" value="ECO:0007669"/>
    <property type="project" value="InterPro"/>
</dbReference>
<protein>
    <submittedName>
        <fullName evidence="7">Dihydrouridine synthase (Dus)</fullName>
    </submittedName>
</protein>
<dbReference type="EMBL" id="CABVLZ010000007">
    <property type="protein sequence ID" value="VVU95609.1"/>
    <property type="molecule type" value="Genomic_DNA"/>
</dbReference>
<dbReference type="InterPro" id="IPR052582">
    <property type="entry name" value="tRNA-DUS-like"/>
</dbReference>
<dbReference type="SUPFAM" id="SSF51395">
    <property type="entry name" value="FMN-linked oxidoreductases"/>
    <property type="match status" value="1"/>
</dbReference>
<dbReference type="InterPro" id="IPR018517">
    <property type="entry name" value="tRNA_hU_synthase_CS"/>
</dbReference>
<sequence length="331" mass="37596">MLYNFEKNNWEYKNDIILAPMVRMGTLPMRLLSLKYGATMVYSPEYIDKCIIHCQRKISDENIIKYYAPSGKEIFSTVKDEPLAFQLGTSNAGLAVKAIDVVYQDIQAIDVNMGCPLPYSTKGGMGAALLKKPELIVDILKTLKRNFNKPVTCKIRLLDDIADSIKLVKIIESCNINALAIHSRYVADRSKKERARHDQSNIVIQHLSLPTIINGDIYTLDDAEDIKKKTGADSVMIARGAQYNPSIFRKEGFLPIYDVANDYLQIAEKINNPIRNTIYGIKSMTARILKDNNKIDIINKSRNYDQLNDYINKIKKNLTNDYIPSCKAYII</sequence>
<keyword evidence="3" id="KW-0288">FMN</keyword>
<dbReference type="InterPro" id="IPR035587">
    <property type="entry name" value="DUS-like_FMN-bd"/>
</dbReference>
<dbReference type="PANTHER" id="PTHR45936">
    <property type="entry name" value="TRNA-DIHYDROURIDINE(20) SYNTHASE [NAD(P)+]-LIKE"/>
    <property type="match status" value="1"/>
</dbReference>
<dbReference type="AlphaFoldDB" id="A0A5E8CL78"/>